<feature type="compositionally biased region" description="Basic and acidic residues" evidence="1">
    <location>
        <begin position="62"/>
        <end position="73"/>
    </location>
</feature>
<reference evidence="4" key="1">
    <citation type="submission" date="2023-07" db="EMBL/GenBank/DDBJ databases">
        <title>Zobellia barbeyronii sp. nov., a new marine flavobacterium, isolated from green and red algae.</title>
        <authorList>
            <person name="Nedashkovskaya O.I."/>
            <person name="Otstavnykh N."/>
            <person name="Zhukova N."/>
            <person name="Guzev K."/>
            <person name="Chausova V."/>
            <person name="Tekutyeva L."/>
            <person name="Mikhailov V."/>
            <person name="Isaeva M."/>
        </authorList>
    </citation>
    <scope>NUCLEOTIDE SEQUENCE [LARGE SCALE GENOMIC DNA]</scope>
    <source>
        <strain evidence="4">KMM 6746</strain>
    </source>
</reference>
<feature type="chain" id="PRO_5046858680" evidence="2">
    <location>
        <begin position="26"/>
        <end position="142"/>
    </location>
</feature>
<dbReference type="RefSeq" id="WP_214613390.1">
    <property type="nucleotide sequence ID" value="NZ_JACATN010000007.1"/>
</dbReference>
<organism evidence="3 4">
    <name type="scientific">Zobellia barbeyronii</name>
    <dbReference type="NCBI Taxonomy" id="2748009"/>
    <lineage>
        <taxon>Bacteria</taxon>
        <taxon>Pseudomonadati</taxon>
        <taxon>Bacteroidota</taxon>
        <taxon>Flavobacteriia</taxon>
        <taxon>Flavobacteriales</taxon>
        <taxon>Flavobacteriaceae</taxon>
        <taxon>Zobellia</taxon>
    </lineage>
</organism>
<feature type="region of interest" description="Disordered" evidence="1">
    <location>
        <begin position="40"/>
        <end position="89"/>
    </location>
</feature>
<proteinExistence type="predicted"/>
<protein>
    <submittedName>
        <fullName evidence="3">Uncharacterized protein</fullName>
    </submittedName>
</protein>
<evidence type="ECO:0000313" key="4">
    <source>
        <dbReference type="Proteomes" id="UP000740413"/>
    </source>
</evidence>
<accession>A0ABS5WJL7</accession>
<dbReference type="Proteomes" id="UP000740413">
    <property type="component" value="Unassembled WGS sequence"/>
</dbReference>
<dbReference type="EMBL" id="JACATN010000007">
    <property type="protein sequence ID" value="MBT2163445.1"/>
    <property type="molecule type" value="Genomic_DNA"/>
</dbReference>
<feature type="signal peptide" evidence="2">
    <location>
        <begin position="1"/>
        <end position="25"/>
    </location>
</feature>
<gene>
    <name evidence="3" type="ORF">HW347_19395</name>
</gene>
<keyword evidence="4" id="KW-1185">Reference proteome</keyword>
<evidence type="ECO:0000256" key="2">
    <source>
        <dbReference type="SAM" id="SignalP"/>
    </source>
</evidence>
<feature type="compositionally biased region" description="Acidic residues" evidence="1">
    <location>
        <begin position="74"/>
        <end position="84"/>
    </location>
</feature>
<evidence type="ECO:0000313" key="3">
    <source>
        <dbReference type="EMBL" id="MBT2163445.1"/>
    </source>
</evidence>
<evidence type="ECO:0000256" key="1">
    <source>
        <dbReference type="SAM" id="MobiDB-lite"/>
    </source>
</evidence>
<sequence>MKKSFSKYFLSLSILILGVCGQLTANTAYSTVTDISIEHQSEGNSTTVEPEQYIPSGLRSSTSEKQRNSKIEITDEQEEEEESEPTVSEKRLKEYASLHLLSTFYQSGYFFHLIKNQFTFYQHITYLSTYKTLHLMFSVLQL</sequence>
<name>A0ABS5WJL7_9FLAO</name>
<comment type="caution">
    <text evidence="3">The sequence shown here is derived from an EMBL/GenBank/DDBJ whole genome shotgun (WGS) entry which is preliminary data.</text>
</comment>
<keyword evidence="2" id="KW-0732">Signal</keyword>